<dbReference type="SUPFAM" id="SSF55729">
    <property type="entry name" value="Acyl-CoA N-acyltransferases (Nat)"/>
    <property type="match status" value="1"/>
</dbReference>
<reference evidence="3 4" key="1">
    <citation type="submission" date="2018-12" db="EMBL/GenBank/DDBJ databases">
        <authorList>
            <consortium name="Pathogen Informatics"/>
        </authorList>
    </citation>
    <scope>NUCLEOTIDE SEQUENCE [LARGE SCALE GENOMIC DNA]</scope>
    <source>
        <strain evidence="3 4">NCTC10036</strain>
    </source>
</reference>
<keyword evidence="3" id="KW-0808">Transferase</keyword>
<reference evidence="2 5" key="2">
    <citation type="submission" date="2020-11" db="EMBL/GenBank/DDBJ databases">
        <title>Enhanced detection system for hospital associated transmission using whole genome sequencing surveillance.</title>
        <authorList>
            <person name="Harrison L.H."/>
            <person name="Van Tyne D."/>
            <person name="Marsh J.W."/>
            <person name="Griffith M.P."/>
            <person name="Snyder D.J."/>
            <person name="Cooper V.S."/>
            <person name="Mustapha M."/>
        </authorList>
    </citation>
    <scope>NUCLEOTIDE SEQUENCE [LARGE SCALE GENOMIC DNA]</scope>
    <source>
        <strain evidence="2 5">SER00230</strain>
    </source>
</reference>
<dbReference type="Proteomes" id="UP000281904">
    <property type="component" value="Chromosome"/>
</dbReference>
<keyword evidence="5" id="KW-1185">Reference proteome</keyword>
<dbReference type="RefSeq" id="WP_126533104.1">
    <property type="nucleotide sequence ID" value="NZ_JADULK010000001.1"/>
</dbReference>
<dbReference type="Proteomes" id="UP000624159">
    <property type="component" value="Unassembled WGS sequence"/>
</dbReference>
<organism evidence="3 4">
    <name type="scientific">Serratia rubidaea</name>
    <name type="common">Serratia marinorubra</name>
    <dbReference type="NCBI Taxonomy" id="61652"/>
    <lineage>
        <taxon>Bacteria</taxon>
        <taxon>Pseudomonadati</taxon>
        <taxon>Pseudomonadota</taxon>
        <taxon>Gammaproteobacteria</taxon>
        <taxon>Enterobacterales</taxon>
        <taxon>Yersiniaceae</taxon>
        <taxon>Serratia</taxon>
    </lineage>
</organism>
<feature type="domain" description="N-acetyltransferase" evidence="1">
    <location>
        <begin position="1"/>
        <end position="182"/>
    </location>
</feature>
<evidence type="ECO:0000313" key="3">
    <source>
        <dbReference type="EMBL" id="VEI71709.1"/>
    </source>
</evidence>
<evidence type="ECO:0000313" key="4">
    <source>
        <dbReference type="Proteomes" id="UP000281904"/>
    </source>
</evidence>
<dbReference type="InterPro" id="IPR000182">
    <property type="entry name" value="GNAT_dom"/>
</dbReference>
<evidence type="ECO:0000313" key="2">
    <source>
        <dbReference type="EMBL" id="MBH1928730.1"/>
    </source>
</evidence>
<dbReference type="InterPro" id="IPR016181">
    <property type="entry name" value="Acyl_CoA_acyltransferase"/>
</dbReference>
<accession>A0A3S5B304</accession>
<dbReference type="EMBL" id="LR134493">
    <property type="protein sequence ID" value="VEI71709.1"/>
    <property type="molecule type" value="Genomic_DNA"/>
</dbReference>
<dbReference type="AlphaFoldDB" id="A0A3S5B304"/>
<evidence type="ECO:0000259" key="1">
    <source>
        <dbReference type="PROSITE" id="PS51186"/>
    </source>
</evidence>
<proteinExistence type="predicted"/>
<gene>
    <name evidence="2" type="ORF">I5U13_03495</name>
    <name evidence="3" type="ORF">NCTC10036_04444</name>
</gene>
<protein>
    <submittedName>
        <fullName evidence="2">N-acetyltransferase</fullName>
    </submittedName>
    <submittedName>
        <fullName evidence="3">Predicted acetyltransferase</fullName>
    </submittedName>
</protein>
<dbReference type="EMBL" id="JADULK010000001">
    <property type="protein sequence ID" value="MBH1928730.1"/>
    <property type="molecule type" value="Genomic_DNA"/>
</dbReference>
<name>A0A3S5B304_SERRU</name>
<dbReference type="Pfam" id="PF00583">
    <property type="entry name" value="Acetyltransf_1"/>
    <property type="match status" value="1"/>
</dbReference>
<dbReference type="PROSITE" id="PS51186">
    <property type="entry name" value="GNAT"/>
    <property type="match status" value="1"/>
</dbReference>
<dbReference type="Gene3D" id="3.40.630.30">
    <property type="match status" value="1"/>
</dbReference>
<dbReference type="GO" id="GO:0016747">
    <property type="term" value="F:acyltransferase activity, transferring groups other than amino-acyl groups"/>
    <property type="evidence" value="ECO:0007669"/>
    <property type="project" value="InterPro"/>
</dbReference>
<sequence>MIIRPAQSADYPAILALQAQNVPEHLSAEQRRQGFIVSTMNEAQLARINAALGILVAEAEGELAGFVCLTQANVQPRPEVVDAMLAALEPQRFDGRPINQQRYFLYGPVCLGQRWRGKGVLKQLFATVKAHMRASYDLGILFIDDANPHSLAAHQQGLGMTTVTTFSCRGKRYYLLAFATRDAGYS</sequence>
<evidence type="ECO:0000313" key="5">
    <source>
        <dbReference type="Proteomes" id="UP000624159"/>
    </source>
</evidence>